<evidence type="ECO:0000256" key="6">
    <source>
        <dbReference type="SAM" id="Phobius"/>
    </source>
</evidence>
<reference evidence="7" key="1">
    <citation type="journal article" date="2014" name="Front. Microbiol.">
        <title>High frequency of phylogenetically diverse reductive dehalogenase-homologous genes in deep subseafloor sedimentary metagenomes.</title>
        <authorList>
            <person name="Kawai M."/>
            <person name="Futagami T."/>
            <person name="Toyoda A."/>
            <person name="Takaki Y."/>
            <person name="Nishi S."/>
            <person name="Hori S."/>
            <person name="Arai W."/>
            <person name="Tsubouchi T."/>
            <person name="Morono Y."/>
            <person name="Uchiyama I."/>
            <person name="Ito T."/>
            <person name="Fujiyama A."/>
            <person name="Inagaki F."/>
            <person name="Takami H."/>
        </authorList>
    </citation>
    <scope>NUCLEOTIDE SEQUENCE</scope>
    <source>
        <strain evidence="7">Expedition CK06-06</strain>
    </source>
</reference>
<dbReference type="PANTHER" id="PTHR37693:SF1">
    <property type="entry name" value="INTEGRAL MEMBRANE PROTEIN"/>
    <property type="match status" value="1"/>
</dbReference>
<gene>
    <name evidence="7" type="ORF">S06H3_29808</name>
</gene>
<dbReference type="GO" id="GO:0005886">
    <property type="term" value="C:plasma membrane"/>
    <property type="evidence" value="ECO:0007669"/>
    <property type="project" value="UniProtKB-SubCell"/>
</dbReference>
<dbReference type="EMBL" id="BARV01017497">
    <property type="protein sequence ID" value="GAI24038.1"/>
    <property type="molecule type" value="Genomic_DNA"/>
</dbReference>
<keyword evidence="3 6" id="KW-0812">Transmembrane</keyword>
<dbReference type="NCBIfam" id="TIGR00374">
    <property type="entry name" value="flippase-like domain"/>
    <property type="match status" value="1"/>
</dbReference>
<comment type="caution">
    <text evidence="7">The sequence shown here is derived from an EMBL/GenBank/DDBJ whole genome shotgun (WGS) entry which is preliminary data.</text>
</comment>
<sequence length="129" mass="14050">SMVFFLSDGKKAFIKAGILTAIFWITGWMIPPLILMGLGLEPFIIESCAIQVLLIIIVMMPTTPGSAGITEGSTAALYSVLIGSPIIGVFVLLFRFITYHMGLIAGAIFQYRIFKSVASFSLDTIKKQK</sequence>
<dbReference type="InterPro" id="IPR022791">
    <property type="entry name" value="L-PG_synthase/AglD"/>
</dbReference>
<evidence type="ECO:0000313" key="7">
    <source>
        <dbReference type="EMBL" id="GAI24038.1"/>
    </source>
</evidence>
<keyword evidence="5 6" id="KW-0472">Membrane</keyword>
<evidence type="ECO:0000256" key="4">
    <source>
        <dbReference type="ARBA" id="ARBA00022989"/>
    </source>
</evidence>
<dbReference type="PANTHER" id="PTHR37693">
    <property type="entry name" value="PHOSPHATIDYLGLYCEROL LYSYLTRANSFERASE"/>
    <property type="match status" value="1"/>
</dbReference>
<proteinExistence type="predicted"/>
<evidence type="ECO:0000256" key="1">
    <source>
        <dbReference type="ARBA" id="ARBA00004651"/>
    </source>
</evidence>
<organism evidence="7">
    <name type="scientific">marine sediment metagenome</name>
    <dbReference type="NCBI Taxonomy" id="412755"/>
    <lineage>
        <taxon>unclassified sequences</taxon>
        <taxon>metagenomes</taxon>
        <taxon>ecological metagenomes</taxon>
    </lineage>
</organism>
<feature type="transmembrane region" description="Helical" evidence="6">
    <location>
        <begin position="43"/>
        <end position="63"/>
    </location>
</feature>
<keyword evidence="2" id="KW-1003">Cell membrane</keyword>
<feature type="transmembrane region" description="Helical" evidence="6">
    <location>
        <begin position="12"/>
        <end position="31"/>
    </location>
</feature>
<keyword evidence="4 6" id="KW-1133">Transmembrane helix</keyword>
<dbReference type="Pfam" id="PF03706">
    <property type="entry name" value="LPG_synthase_TM"/>
    <property type="match status" value="1"/>
</dbReference>
<feature type="non-terminal residue" evidence="7">
    <location>
        <position position="1"/>
    </location>
</feature>
<evidence type="ECO:0000256" key="5">
    <source>
        <dbReference type="ARBA" id="ARBA00023136"/>
    </source>
</evidence>
<evidence type="ECO:0000256" key="3">
    <source>
        <dbReference type="ARBA" id="ARBA00022692"/>
    </source>
</evidence>
<name>X1LYA1_9ZZZZ</name>
<accession>X1LYA1</accession>
<evidence type="ECO:0008006" key="8">
    <source>
        <dbReference type="Google" id="ProtNLM"/>
    </source>
</evidence>
<protein>
    <recommendedName>
        <fullName evidence="8">Flippase-like domain-containing protein</fullName>
    </recommendedName>
</protein>
<evidence type="ECO:0000256" key="2">
    <source>
        <dbReference type="ARBA" id="ARBA00022475"/>
    </source>
</evidence>
<dbReference type="AlphaFoldDB" id="X1LYA1"/>
<comment type="subcellular location">
    <subcellularLocation>
        <location evidence="1">Cell membrane</location>
        <topology evidence="1">Multi-pass membrane protein</topology>
    </subcellularLocation>
</comment>
<feature type="transmembrane region" description="Helical" evidence="6">
    <location>
        <begin position="75"/>
        <end position="97"/>
    </location>
</feature>